<dbReference type="RefSeq" id="XP_008818596.1">
    <property type="nucleotide sequence ID" value="XM_008820374.1"/>
</dbReference>
<gene>
    <name evidence="1" type="ORF">C922_04796</name>
</gene>
<evidence type="ECO:0000313" key="1">
    <source>
        <dbReference type="EMBL" id="EUD64848.1"/>
    </source>
</evidence>
<keyword evidence="2" id="KW-1185">Reference proteome</keyword>
<organism evidence="1 2">
    <name type="scientific">Plasmodium inui San Antonio 1</name>
    <dbReference type="NCBI Taxonomy" id="1237626"/>
    <lineage>
        <taxon>Eukaryota</taxon>
        <taxon>Sar</taxon>
        <taxon>Alveolata</taxon>
        <taxon>Apicomplexa</taxon>
        <taxon>Aconoidasida</taxon>
        <taxon>Haemosporida</taxon>
        <taxon>Plasmodiidae</taxon>
        <taxon>Plasmodium</taxon>
        <taxon>Plasmodium (Plasmodium)</taxon>
    </lineage>
</organism>
<dbReference type="GeneID" id="20040070"/>
<dbReference type="EMBL" id="KI965488">
    <property type="protein sequence ID" value="EUD64848.1"/>
    <property type="molecule type" value="Genomic_DNA"/>
</dbReference>
<protein>
    <submittedName>
        <fullName evidence="1">Uncharacterized protein</fullName>
    </submittedName>
</protein>
<dbReference type="AlphaFoldDB" id="W6ZZZ7"/>
<dbReference type="VEuPathDB" id="PlasmoDB:C922_04796"/>
<proteinExistence type="predicted"/>
<sequence>MKKKKFLVRGLKKYALKQNQDKSIGKKKIVLSLGATRWSCSKHKKECSNEEQKGILKSKKKNLFQW</sequence>
<dbReference type="Proteomes" id="UP000030640">
    <property type="component" value="Unassembled WGS sequence"/>
</dbReference>
<evidence type="ECO:0000313" key="2">
    <source>
        <dbReference type="Proteomes" id="UP000030640"/>
    </source>
</evidence>
<accession>W6ZZZ7</accession>
<name>W6ZZZ7_9APIC</name>
<reference evidence="1 2" key="1">
    <citation type="submission" date="2013-02" db="EMBL/GenBank/DDBJ databases">
        <title>The Genome Sequence of Plasmodium inui San Antonio 1.</title>
        <authorList>
            <consortium name="The Broad Institute Genome Sequencing Platform"/>
            <consortium name="The Broad Institute Genome Sequencing Center for Infectious Disease"/>
            <person name="Neafsey D."/>
            <person name="Cheeseman I."/>
            <person name="Volkman S."/>
            <person name="Adams J."/>
            <person name="Walker B."/>
            <person name="Young S.K."/>
            <person name="Zeng Q."/>
            <person name="Gargeya S."/>
            <person name="Fitzgerald M."/>
            <person name="Haas B."/>
            <person name="Abouelleil A."/>
            <person name="Alvarado L."/>
            <person name="Arachchi H.M."/>
            <person name="Berlin A.M."/>
            <person name="Chapman S.B."/>
            <person name="Dewar J."/>
            <person name="Goldberg J."/>
            <person name="Griggs A."/>
            <person name="Gujja S."/>
            <person name="Hansen M."/>
            <person name="Howarth C."/>
            <person name="Imamovic A."/>
            <person name="Larimer J."/>
            <person name="McCowan C."/>
            <person name="Murphy C."/>
            <person name="Neiman D."/>
            <person name="Pearson M."/>
            <person name="Priest M."/>
            <person name="Roberts A."/>
            <person name="Saif S."/>
            <person name="Shea T."/>
            <person name="Sisk P."/>
            <person name="Sykes S."/>
            <person name="Wortman J."/>
            <person name="Nusbaum C."/>
            <person name="Birren B."/>
        </authorList>
    </citation>
    <scope>NUCLEOTIDE SEQUENCE [LARGE SCALE GENOMIC DNA]</scope>
    <source>
        <strain evidence="1 2">San Antonio 1</strain>
    </source>
</reference>